<proteinExistence type="predicted"/>
<protein>
    <submittedName>
        <fullName evidence="1">Uncharacterized protein</fullName>
    </submittedName>
</protein>
<accession>A0A2K4ZIV1</accession>
<evidence type="ECO:0000313" key="1">
    <source>
        <dbReference type="EMBL" id="SOY30381.1"/>
    </source>
</evidence>
<dbReference type="RefSeq" id="WP_103240415.1">
    <property type="nucleotide sequence ID" value="NZ_JANJZD010000015.1"/>
</dbReference>
<name>A0A2K4ZIV1_9FIRM</name>
<keyword evidence="2" id="KW-1185">Reference proteome</keyword>
<evidence type="ECO:0000313" key="2">
    <source>
        <dbReference type="Proteomes" id="UP000236311"/>
    </source>
</evidence>
<gene>
    <name evidence="1" type="ORF">AMURIS_03108</name>
</gene>
<dbReference type="EMBL" id="OFSM01000015">
    <property type="protein sequence ID" value="SOY30381.1"/>
    <property type="molecule type" value="Genomic_DNA"/>
</dbReference>
<organism evidence="1 2">
    <name type="scientific">Acetatifactor muris</name>
    <dbReference type="NCBI Taxonomy" id="879566"/>
    <lineage>
        <taxon>Bacteria</taxon>
        <taxon>Bacillati</taxon>
        <taxon>Bacillota</taxon>
        <taxon>Clostridia</taxon>
        <taxon>Lachnospirales</taxon>
        <taxon>Lachnospiraceae</taxon>
        <taxon>Acetatifactor</taxon>
    </lineage>
</organism>
<reference evidence="1 2" key="1">
    <citation type="submission" date="2018-01" db="EMBL/GenBank/DDBJ databases">
        <authorList>
            <person name="Gaut B.S."/>
            <person name="Morton B.R."/>
            <person name="Clegg M.T."/>
            <person name="Duvall M.R."/>
        </authorList>
    </citation>
    <scope>NUCLEOTIDE SEQUENCE [LARGE SCALE GENOMIC DNA]</scope>
    <source>
        <strain evidence="1">GP69</strain>
    </source>
</reference>
<dbReference type="AlphaFoldDB" id="A0A2K4ZIV1"/>
<dbReference type="Proteomes" id="UP000236311">
    <property type="component" value="Unassembled WGS sequence"/>
</dbReference>
<sequence>MTYTSLEQRAAQGYLELFPQFIADGQAPVSVSEQKVFYDLMERFYRLAYEEPLLFVPRLHEDAVLPGLYSSASDPGREAQDHMKKFCKMIDATVMQMYLMGAKKEFQLNRRQKAILARLGIEDYGNLPDAWVWMAQKEHLERFQRPSRFAHCCFRADHAYAAAIYEKVFGNEAYHRLTDWMADHGYRAYDIHDTIGSNCRLSLTYANPAWGEERPRGGFEYKIKHTGISLRYEPYNQDPWIFGVCIPGGMKTYLEHFQEMPVAVQDFVMSRVKRCDGCRYCVQTDKTGKRPLVRIPIGYGGEEHSLCPYYPGYRFWWPGVDDALADNVIGLLGFMDRFA</sequence>
<dbReference type="OrthoDB" id="2061993at2"/>